<evidence type="ECO:0000313" key="1">
    <source>
        <dbReference type="EMBL" id="RCS40625.1"/>
    </source>
</evidence>
<comment type="caution">
    <text evidence="1">The sequence shown here is derived from an EMBL/GenBank/DDBJ whole genome shotgun (WGS) entry which is preliminary data.</text>
</comment>
<protein>
    <recommendedName>
        <fullName evidence="3">Metallopeptidase</fullName>
    </recommendedName>
</protein>
<dbReference type="OrthoDB" id="5702724at2"/>
<sequence>MCWLVVLTALVGAEVNEAAPAKPDPVSAYHLTNIRGWDVYVHKTLLREDKETGDAALEMLDHQLYEVTRCIPKPALTDLQKIPIWLENENTKDSPCACYHPDVDWLKENGFLVEKEKCVEITSAKTFLDWTHRQPFMLLHELAHGFHDRELGFDDPQVIEAYNSAKKGGGYEEVLHINGSKRKHYALENHKEYFAETTEAYFGSNDFYPFNNAELKEHDPEGYRLIETLWKRSSDEESQKGAADEPASE</sequence>
<dbReference type="Gene3D" id="3.40.390.10">
    <property type="entry name" value="Collagenase (Catalytic Domain)"/>
    <property type="match status" value="1"/>
</dbReference>
<evidence type="ECO:0000313" key="2">
    <source>
        <dbReference type="Proteomes" id="UP000253562"/>
    </source>
</evidence>
<dbReference type="InterPro" id="IPR024079">
    <property type="entry name" value="MetalloPept_cat_dom_sf"/>
</dbReference>
<dbReference type="Proteomes" id="UP000253562">
    <property type="component" value="Unassembled WGS sequence"/>
</dbReference>
<dbReference type="EMBL" id="QPEX01000046">
    <property type="protein sequence ID" value="RCS40625.1"/>
    <property type="molecule type" value="Genomic_DNA"/>
</dbReference>
<dbReference type="RefSeq" id="WP_114373475.1">
    <property type="nucleotide sequence ID" value="NZ_QPEX01000046.1"/>
</dbReference>
<accession>A0A368KMR9</accession>
<dbReference type="AlphaFoldDB" id="A0A368KMR9"/>
<dbReference type="GO" id="GO:0008237">
    <property type="term" value="F:metallopeptidase activity"/>
    <property type="evidence" value="ECO:0007669"/>
    <property type="project" value="InterPro"/>
</dbReference>
<reference evidence="1 2" key="1">
    <citation type="submission" date="2018-07" db="EMBL/GenBank/DDBJ databases">
        <title>Comparative genomes isolates from brazilian mangrove.</title>
        <authorList>
            <person name="De Araujo J.E."/>
            <person name="Taketani R.G."/>
            <person name="Silva M.C.P."/>
            <person name="Lourenco M.V."/>
            <person name="Oliveira V.M."/>
            <person name="Andreote F.D."/>
        </authorList>
    </citation>
    <scope>NUCLEOTIDE SEQUENCE [LARGE SCALE GENOMIC DNA]</scope>
    <source>
        <strain evidence="1 2">HEX PRIS-MGV</strain>
    </source>
</reference>
<evidence type="ECO:0008006" key="3">
    <source>
        <dbReference type="Google" id="ProtNLM"/>
    </source>
</evidence>
<organism evidence="1 2">
    <name type="scientific">Bremerella cremea</name>
    <dbReference type="NCBI Taxonomy" id="1031537"/>
    <lineage>
        <taxon>Bacteria</taxon>
        <taxon>Pseudomonadati</taxon>
        <taxon>Planctomycetota</taxon>
        <taxon>Planctomycetia</taxon>
        <taxon>Pirellulales</taxon>
        <taxon>Pirellulaceae</taxon>
        <taxon>Bremerella</taxon>
    </lineage>
</organism>
<name>A0A368KMR9_9BACT</name>
<proteinExistence type="predicted"/>
<gene>
    <name evidence="1" type="ORF">DTL42_24965</name>
</gene>
<dbReference type="SUPFAM" id="SSF55486">
    <property type="entry name" value="Metalloproteases ('zincins'), catalytic domain"/>
    <property type="match status" value="1"/>
</dbReference>